<accession>A0A6B8WA17</accession>
<comment type="similarity">
    <text evidence="5">Belongs to the FMN-dependent alpha-hydroxy acid dehydrogenase family.</text>
</comment>
<feature type="domain" description="FMN hydroxy acid dehydrogenase" evidence="8">
    <location>
        <begin position="44"/>
        <end position="421"/>
    </location>
</feature>
<dbReference type="SUPFAM" id="SSF51395">
    <property type="entry name" value="FMN-linked oxidoreductases"/>
    <property type="match status" value="1"/>
</dbReference>
<dbReference type="InterPro" id="IPR000262">
    <property type="entry name" value="FMN-dep_DH"/>
</dbReference>
<organism evidence="9 10">
    <name type="scientific">Corynebacterium occultum</name>
    <dbReference type="NCBI Taxonomy" id="2675219"/>
    <lineage>
        <taxon>Bacteria</taxon>
        <taxon>Bacillati</taxon>
        <taxon>Actinomycetota</taxon>
        <taxon>Actinomycetes</taxon>
        <taxon>Mycobacteriales</taxon>
        <taxon>Corynebacteriaceae</taxon>
        <taxon>Corynebacterium</taxon>
    </lineage>
</organism>
<feature type="binding site" evidence="7">
    <location>
        <position position="314"/>
    </location>
    <ligand>
        <name>FMN</name>
        <dbReference type="ChEBI" id="CHEBI:58210"/>
    </ligand>
</feature>
<feature type="binding site" evidence="7">
    <location>
        <begin position="123"/>
        <end position="125"/>
    </location>
    <ligand>
        <name>FMN</name>
        <dbReference type="ChEBI" id="CHEBI:58210"/>
    </ligand>
</feature>
<keyword evidence="10" id="KW-1185">Reference proteome</keyword>
<dbReference type="PROSITE" id="PS51349">
    <property type="entry name" value="FMN_HYDROXY_ACID_DH_2"/>
    <property type="match status" value="1"/>
</dbReference>
<feature type="binding site" evidence="7">
    <location>
        <position position="70"/>
    </location>
    <ligand>
        <name>glyoxylate</name>
        <dbReference type="ChEBI" id="CHEBI:36655"/>
    </ligand>
</feature>
<evidence type="ECO:0000256" key="5">
    <source>
        <dbReference type="ARBA" id="ARBA00024042"/>
    </source>
</evidence>
<evidence type="ECO:0000256" key="6">
    <source>
        <dbReference type="PIRSR" id="PIRSR000138-1"/>
    </source>
</evidence>
<dbReference type="InterPro" id="IPR037396">
    <property type="entry name" value="FMN_HAD"/>
</dbReference>
<feature type="binding site" evidence="7">
    <location>
        <begin position="370"/>
        <end position="371"/>
    </location>
    <ligand>
        <name>FMN</name>
        <dbReference type="ChEBI" id="CHEBI:58210"/>
    </ligand>
</feature>
<evidence type="ECO:0000313" key="10">
    <source>
        <dbReference type="Proteomes" id="UP000424462"/>
    </source>
</evidence>
<dbReference type="EMBL" id="CP046456">
    <property type="protein sequence ID" value="QGU08797.1"/>
    <property type="molecule type" value="Genomic_DNA"/>
</dbReference>
<feature type="binding site" evidence="7">
    <location>
        <position position="176"/>
    </location>
    <ligand>
        <name>glyoxylate</name>
        <dbReference type="ChEBI" id="CHEBI:36655"/>
    </ligand>
</feature>
<feature type="binding site" evidence="7">
    <location>
        <position position="316"/>
    </location>
    <ligand>
        <name>glyoxylate</name>
        <dbReference type="ChEBI" id="CHEBI:36655"/>
    </ligand>
</feature>
<proteinExistence type="inferred from homology"/>
<dbReference type="InterPro" id="IPR008259">
    <property type="entry name" value="FMN_hydac_DH_AS"/>
</dbReference>
<dbReference type="RefSeq" id="WP_156233083.1">
    <property type="nucleotide sequence ID" value="NZ_CP046456.1"/>
</dbReference>
<feature type="binding site" evidence="7">
    <location>
        <position position="202"/>
    </location>
    <ligand>
        <name>FMN</name>
        <dbReference type="ChEBI" id="CHEBI:58210"/>
    </ligand>
</feature>
<comment type="cofactor">
    <cofactor evidence="1">
        <name>FMN</name>
        <dbReference type="ChEBI" id="CHEBI:58210"/>
    </cofactor>
</comment>
<feature type="binding site" evidence="7">
    <location>
        <position position="211"/>
    </location>
    <ligand>
        <name>glyoxylate</name>
        <dbReference type="ChEBI" id="CHEBI:36655"/>
    </ligand>
</feature>
<dbReference type="PANTHER" id="PTHR10578">
    <property type="entry name" value="S -2-HYDROXY-ACID OXIDASE-RELATED"/>
    <property type="match status" value="1"/>
</dbReference>
<dbReference type="GO" id="GO:0004460">
    <property type="term" value="F:L-lactate dehydrogenase (cytochrome) activity"/>
    <property type="evidence" value="ECO:0007669"/>
    <property type="project" value="UniProtKB-EC"/>
</dbReference>
<reference evidence="9 10" key="1">
    <citation type="submission" date="2019-11" db="EMBL/GenBank/DDBJ databases">
        <title>Complete genome sequence of Corynebacterium kalinowskii 1959, a novel Corynebacterium species isolated from soil of a small paddock in Vilsendorf, Germany.</title>
        <authorList>
            <person name="Schaffert L."/>
            <person name="Ruwe M."/>
            <person name="Milse J."/>
            <person name="Hanuschka K."/>
            <person name="Ortseifen V."/>
            <person name="Droste J."/>
            <person name="Brandt D."/>
            <person name="Schlueter L."/>
            <person name="Kutter Y."/>
            <person name="Vinke S."/>
            <person name="Viehoefer P."/>
            <person name="Jacob L."/>
            <person name="Luebke N.-C."/>
            <person name="Schulte-Berndt E."/>
            <person name="Hain C."/>
            <person name="Linder M."/>
            <person name="Schmidt P."/>
            <person name="Wollenschlaeger L."/>
            <person name="Luttermann T."/>
            <person name="Thieme E."/>
            <person name="Hassa J."/>
            <person name="Haak M."/>
            <person name="Wittchen M."/>
            <person name="Mentz A."/>
            <person name="Persicke M."/>
            <person name="Busche T."/>
            <person name="Ruckert C."/>
        </authorList>
    </citation>
    <scope>NUCLEOTIDE SEQUENCE [LARGE SCALE GENOMIC DNA]</scope>
    <source>
        <strain evidence="9 10">2039</strain>
        <plasmid evidence="10">pcoccu</plasmid>
    </source>
</reference>
<dbReference type="CDD" id="cd02809">
    <property type="entry name" value="alpha_hydroxyacid_oxid_FMN"/>
    <property type="match status" value="1"/>
</dbReference>
<dbReference type="PANTHER" id="PTHR10578:SF107">
    <property type="entry name" value="2-HYDROXYACID OXIDASE 1"/>
    <property type="match status" value="1"/>
</dbReference>
<dbReference type="AlphaFoldDB" id="A0A6B8WA17"/>
<name>A0A6B8WA17_9CORY</name>
<dbReference type="Proteomes" id="UP000424462">
    <property type="component" value="Plasmid pCOCCU"/>
</dbReference>
<protein>
    <submittedName>
        <fullName evidence="9">L-lactate dehydrogenase [cytochrome]</fullName>
        <ecNumber evidence="9">1.1.2.3</ecNumber>
    </submittedName>
</protein>
<dbReference type="GO" id="GO:0010181">
    <property type="term" value="F:FMN binding"/>
    <property type="evidence" value="ECO:0007669"/>
    <property type="project" value="InterPro"/>
</dbReference>
<dbReference type="KEGG" id="cok:COCCU_14535"/>
<gene>
    <name evidence="9" type="primary">lldD</name>
    <name evidence="9" type="ORF">COCCU_14535</name>
</gene>
<geneLocation type="plasmid" evidence="10">
    <name>pcoccu</name>
</geneLocation>
<evidence type="ECO:0000256" key="4">
    <source>
        <dbReference type="ARBA" id="ARBA00023002"/>
    </source>
</evidence>
<dbReference type="FunFam" id="3.20.20.70:FF:000029">
    <property type="entry name" value="L-lactate dehydrogenase"/>
    <property type="match status" value="1"/>
</dbReference>
<feature type="binding site" evidence="7">
    <location>
        <position position="292"/>
    </location>
    <ligand>
        <name>FMN</name>
        <dbReference type="ChEBI" id="CHEBI:58210"/>
    </ligand>
</feature>
<evidence type="ECO:0000313" key="9">
    <source>
        <dbReference type="EMBL" id="QGU08797.1"/>
    </source>
</evidence>
<evidence type="ECO:0000256" key="7">
    <source>
        <dbReference type="PIRSR" id="PIRSR000138-2"/>
    </source>
</evidence>
<dbReference type="EC" id="1.1.2.3" evidence="9"/>
<keyword evidence="4 9" id="KW-0560">Oxidoreductase</keyword>
<feature type="binding site" evidence="7">
    <location>
        <position position="174"/>
    </location>
    <ligand>
        <name>FMN</name>
        <dbReference type="ChEBI" id="CHEBI:58210"/>
    </ligand>
</feature>
<feature type="binding site" evidence="7">
    <location>
        <position position="319"/>
    </location>
    <ligand>
        <name>glyoxylate</name>
        <dbReference type="ChEBI" id="CHEBI:36655"/>
    </ligand>
</feature>
<dbReference type="InterPro" id="IPR013785">
    <property type="entry name" value="Aldolase_TIM"/>
</dbReference>
<dbReference type="PIRSF" id="PIRSF000138">
    <property type="entry name" value="Al-hdrx_acd_dh"/>
    <property type="match status" value="1"/>
</dbReference>
<keyword evidence="3 7" id="KW-0288">FMN</keyword>
<feature type="active site" description="Proton acceptor" evidence="6">
    <location>
        <position position="316"/>
    </location>
</feature>
<dbReference type="InterPro" id="IPR012133">
    <property type="entry name" value="Alpha-hydoxy_acid_DH_FMN"/>
</dbReference>
<feature type="binding site" evidence="7">
    <location>
        <position position="152"/>
    </location>
    <ligand>
        <name>FMN</name>
        <dbReference type="ChEBI" id="CHEBI:58210"/>
    </ligand>
</feature>
<dbReference type="PROSITE" id="PS00557">
    <property type="entry name" value="FMN_HYDROXY_ACID_DH_1"/>
    <property type="match status" value="1"/>
</dbReference>
<evidence type="ECO:0000256" key="1">
    <source>
        <dbReference type="ARBA" id="ARBA00001917"/>
    </source>
</evidence>
<evidence type="ECO:0000256" key="3">
    <source>
        <dbReference type="ARBA" id="ARBA00022643"/>
    </source>
</evidence>
<keyword evidence="2 7" id="KW-0285">Flavoprotein</keyword>
<evidence type="ECO:0000256" key="2">
    <source>
        <dbReference type="ARBA" id="ARBA00022630"/>
    </source>
</evidence>
<evidence type="ECO:0000259" key="8">
    <source>
        <dbReference type="PROSITE" id="PS51349"/>
    </source>
</evidence>
<keyword evidence="9" id="KW-0614">Plasmid</keyword>
<sequence>MSPSNPKTPLPTRAQHRLERQLPKWSELRPLMQFSSLDLDRRRARLNKAADLWDLRAIAQRRTPKVAFDYVDGAANQEISLDRTRQTFRDVEFTPGVLRDVSCVDLSTAIAGGTSALPFGIAPTGFTRMMHSGGEKAGVAAAHNKGIPFTLSTMGTSSIEEVAAAGPDGRRWFQLYLWKEREKSLALIERAAAAGYDTLLVTVDTAVAGARLRDVRNGMTIPPSLTLKTVLDASYRPEWWFNFLTTEPLKFATLSGHTGSIADLVTTMFDPTLTFDDLAWLRQAWKGRLFVKGIQSVDDARRVADCGVDGIVVSNHGGRQLDRAPVPLRLVPDIRSAVGSDLEIILDSGIMNGGDIVAALAAGADFTLIGRGYLYGLMAGGQEGVERAIDILRSEIQVVMQLLGVTAVSELTSDYLCLDREKPLLVSSLEHPTAFSR</sequence>
<dbReference type="Gene3D" id="3.20.20.70">
    <property type="entry name" value="Aldolase class I"/>
    <property type="match status" value="1"/>
</dbReference>
<dbReference type="Pfam" id="PF01070">
    <property type="entry name" value="FMN_dh"/>
    <property type="match status" value="1"/>
</dbReference>